<comment type="subcellular location">
    <subcellularLocation>
        <location evidence="1">Membrane</location>
        <topology evidence="1">Multi-pass membrane protein</topology>
    </subcellularLocation>
</comment>
<comment type="caution">
    <text evidence="7">The sequence shown here is derived from an EMBL/GenBank/DDBJ whole genome shotgun (WGS) entry which is preliminary data.</text>
</comment>
<accession>A0A4V3XI38</accession>
<sequence length="241" mass="26276">MLACSFDMSASSMMGLVCAFGSAIIFVSQNIFFKKIVPANGGATTHKLDKLNLLLYSSGMAFLLMVPIWMYTDLPVFLAESSYVHHPSHGSEATESLTLSIAWNFFLNGTVHFGQNVLAFVLLAQTSPVTYSIASLVKRVAVICCAILWFNQRVYGVQGFGIALTFVGLYVYHGAKSDVDKGEKKVGRVVGAREGMLPRTMEDLSEAEKGHAEDTYAQVQVQVQPVPVASAYSRPRANSVY</sequence>
<dbReference type="Proteomes" id="UP000308730">
    <property type="component" value="Unassembled WGS sequence"/>
</dbReference>
<dbReference type="AlphaFoldDB" id="A0A4V3XI38"/>
<feature type="non-terminal residue" evidence="7">
    <location>
        <position position="241"/>
    </location>
</feature>
<name>A0A4V3XI38_9APHY</name>
<feature type="transmembrane region" description="Helical" evidence="5">
    <location>
        <begin position="156"/>
        <end position="175"/>
    </location>
</feature>
<dbReference type="InterPro" id="IPR050186">
    <property type="entry name" value="TPT_transporter"/>
</dbReference>
<feature type="transmembrane region" description="Helical" evidence="5">
    <location>
        <begin position="131"/>
        <end position="150"/>
    </location>
</feature>
<feature type="transmembrane region" description="Helical" evidence="5">
    <location>
        <begin position="53"/>
        <end position="72"/>
    </location>
</feature>
<evidence type="ECO:0000256" key="3">
    <source>
        <dbReference type="ARBA" id="ARBA00022989"/>
    </source>
</evidence>
<dbReference type="PANTHER" id="PTHR11132">
    <property type="entry name" value="SOLUTE CARRIER FAMILY 35"/>
    <property type="match status" value="1"/>
</dbReference>
<dbReference type="Pfam" id="PF03151">
    <property type="entry name" value="TPT"/>
    <property type="match status" value="1"/>
</dbReference>
<evidence type="ECO:0000256" key="1">
    <source>
        <dbReference type="ARBA" id="ARBA00004141"/>
    </source>
</evidence>
<feature type="transmembrane region" description="Helical" evidence="5">
    <location>
        <begin position="12"/>
        <end position="33"/>
    </location>
</feature>
<dbReference type="EMBL" id="SGPM01000228">
    <property type="protein sequence ID" value="THH27743.1"/>
    <property type="molecule type" value="Genomic_DNA"/>
</dbReference>
<evidence type="ECO:0000313" key="8">
    <source>
        <dbReference type="Proteomes" id="UP000308730"/>
    </source>
</evidence>
<evidence type="ECO:0000256" key="2">
    <source>
        <dbReference type="ARBA" id="ARBA00022692"/>
    </source>
</evidence>
<gene>
    <name evidence="7" type="ORF">EUX98_g6448</name>
</gene>
<dbReference type="InterPro" id="IPR037185">
    <property type="entry name" value="EmrE-like"/>
</dbReference>
<evidence type="ECO:0000256" key="4">
    <source>
        <dbReference type="ARBA" id="ARBA00023136"/>
    </source>
</evidence>
<protein>
    <recommendedName>
        <fullName evidence="6">Sugar phosphate transporter domain-containing protein</fullName>
    </recommendedName>
</protein>
<dbReference type="SUPFAM" id="SSF103481">
    <property type="entry name" value="Multidrug resistance efflux transporter EmrE"/>
    <property type="match status" value="1"/>
</dbReference>
<reference evidence="7 8" key="1">
    <citation type="submission" date="2019-02" db="EMBL/GenBank/DDBJ databases">
        <title>Genome sequencing of the rare red list fungi Antrodiella citrinella (Flaviporus citrinellus).</title>
        <authorList>
            <person name="Buettner E."/>
            <person name="Kellner H."/>
        </authorList>
    </citation>
    <scope>NUCLEOTIDE SEQUENCE [LARGE SCALE GENOMIC DNA]</scope>
    <source>
        <strain evidence="7 8">DSM 108506</strain>
    </source>
</reference>
<dbReference type="InterPro" id="IPR004853">
    <property type="entry name" value="Sugar_P_trans_dom"/>
</dbReference>
<dbReference type="GO" id="GO:0016020">
    <property type="term" value="C:membrane"/>
    <property type="evidence" value="ECO:0007669"/>
    <property type="project" value="UniProtKB-SubCell"/>
</dbReference>
<keyword evidence="3 5" id="KW-1133">Transmembrane helix</keyword>
<organism evidence="7 8">
    <name type="scientific">Antrodiella citrinella</name>
    <dbReference type="NCBI Taxonomy" id="2447956"/>
    <lineage>
        <taxon>Eukaryota</taxon>
        <taxon>Fungi</taxon>
        <taxon>Dikarya</taxon>
        <taxon>Basidiomycota</taxon>
        <taxon>Agaricomycotina</taxon>
        <taxon>Agaricomycetes</taxon>
        <taxon>Polyporales</taxon>
        <taxon>Steccherinaceae</taxon>
        <taxon>Antrodiella</taxon>
    </lineage>
</organism>
<feature type="domain" description="Sugar phosphate transporter" evidence="6">
    <location>
        <begin position="12"/>
        <end position="172"/>
    </location>
</feature>
<evidence type="ECO:0000259" key="6">
    <source>
        <dbReference type="Pfam" id="PF03151"/>
    </source>
</evidence>
<evidence type="ECO:0000313" key="7">
    <source>
        <dbReference type="EMBL" id="THH27743.1"/>
    </source>
</evidence>
<dbReference type="OrthoDB" id="1588579at2759"/>
<keyword evidence="8" id="KW-1185">Reference proteome</keyword>
<feature type="transmembrane region" description="Helical" evidence="5">
    <location>
        <begin position="101"/>
        <end position="124"/>
    </location>
</feature>
<keyword evidence="2 5" id="KW-0812">Transmembrane</keyword>
<evidence type="ECO:0000256" key="5">
    <source>
        <dbReference type="SAM" id="Phobius"/>
    </source>
</evidence>
<keyword evidence="4 5" id="KW-0472">Membrane</keyword>
<proteinExistence type="predicted"/>